<dbReference type="Pfam" id="PF02541">
    <property type="entry name" value="Ppx-GppA"/>
    <property type="match status" value="1"/>
</dbReference>
<keyword evidence="2" id="KW-0378">Hydrolase</keyword>
<sequence>MRVGVLDVGSNTVRLEIADAGGAVPLPVHTAKYRLRLADDVDSTGRLPEPAVRRLAEAAAAARQEADDWGVARLTAFATAIVREAPDRARILAAVRERSGLELRLMSGRREAELTFLAARRWMGWRAGPMVLLDIGGGSAEVAFGRAGVPDLAFSFPLGAGRLTREYLGTADPPPAEQLRTVRRLVRHELRDVAARIRWERPHTAVATSRTLHQLARLCGAPPGREGPFTPRYLHRARLRGELRRLARLPAAERAALPGISPSRAGQALAGAVVAHTTMALLELPTLELCPWALREGVLIHQLERDALRGHSPGADHSPGAGHPPLPDPPAAVGRPTPPHARP</sequence>
<feature type="region of interest" description="Disordered" evidence="3">
    <location>
        <begin position="309"/>
        <end position="343"/>
    </location>
</feature>
<dbReference type="FunFam" id="3.30.420.150:FF:000006">
    <property type="entry name" value="Ppx/GppA family phosphatase"/>
    <property type="match status" value="1"/>
</dbReference>
<evidence type="ECO:0000256" key="3">
    <source>
        <dbReference type="SAM" id="MobiDB-lite"/>
    </source>
</evidence>
<comment type="caution">
    <text evidence="5">The sequence shown here is derived from an EMBL/GenBank/DDBJ whole genome shotgun (WGS) entry which is preliminary data.</text>
</comment>
<dbReference type="Gene3D" id="3.30.420.150">
    <property type="entry name" value="Exopolyphosphatase. Domain 2"/>
    <property type="match status" value="1"/>
</dbReference>
<evidence type="ECO:0000313" key="5">
    <source>
        <dbReference type="EMBL" id="OEU98281.1"/>
    </source>
</evidence>
<dbReference type="SUPFAM" id="SSF53067">
    <property type="entry name" value="Actin-like ATPase domain"/>
    <property type="match status" value="2"/>
</dbReference>
<name>A0A1E7K2X3_9ACTN</name>
<organism evidence="5 6">
    <name type="scientific">Streptomyces qinglanensis</name>
    <dbReference type="NCBI Taxonomy" id="943816"/>
    <lineage>
        <taxon>Bacteria</taxon>
        <taxon>Bacillati</taxon>
        <taxon>Actinomycetota</taxon>
        <taxon>Actinomycetes</taxon>
        <taxon>Kitasatosporales</taxon>
        <taxon>Streptomycetaceae</taxon>
        <taxon>Streptomyces</taxon>
    </lineage>
</organism>
<evidence type="ECO:0000256" key="2">
    <source>
        <dbReference type="ARBA" id="ARBA00022801"/>
    </source>
</evidence>
<proteinExistence type="inferred from homology"/>
<dbReference type="PATRIC" id="fig|943816.4.peg.1648"/>
<dbReference type="InterPro" id="IPR050273">
    <property type="entry name" value="GppA/Ppx_hydrolase"/>
</dbReference>
<dbReference type="RefSeq" id="WP_069991566.1">
    <property type="nucleotide sequence ID" value="NZ_LJGV01000022.1"/>
</dbReference>
<dbReference type="Proteomes" id="UP000175829">
    <property type="component" value="Unassembled WGS sequence"/>
</dbReference>
<comment type="similarity">
    <text evidence="1">Belongs to the GppA/Ppx family.</text>
</comment>
<gene>
    <name evidence="5" type="ORF">AN217_11165</name>
</gene>
<dbReference type="PANTHER" id="PTHR30005">
    <property type="entry name" value="EXOPOLYPHOSPHATASE"/>
    <property type="match status" value="1"/>
</dbReference>
<evidence type="ECO:0000256" key="1">
    <source>
        <dbReference type="ARBA" id="ARBA00007125"/>
    </source>
</evidence>
<dbReference type="AlphaFoldDB" id="A0A1E7K2X3"/>
<reference evidence="5 6" key="1">
    <citation type="journal article" date="2016" name="Front. Microbiol.">
        <title>Comparative Genomics Analysis of Streptomyces Species Reveals Their Adaptation to the Marine Environment and Their Diversity at the Genomic Level.</title>
        <authorList>
            <person name="Tian X."/>
            <person name="Zhang Z."/>
            <person name="Yang T."/>
            <person name="Chen M."/>
            <person name="Li J."/>
            <person name="Chen F."/>
            <person name="Yang J."/>
            <person name="Li W."/>
            <person name="Zhang B."/>
            <person name="Zhang Z."/>
            <person name="Wu J."/>
            <person name="Zhang C."/>
            <person name="Long L."/>
            <person name="Xiao J."/>
        </authorList>
    </citation>
    <scope>NUCLEOTIDE SEQUENCE [LARGE SCALE GENOMIC DNA]</scope>
    <source>
        <strain evidence="5 6">SCSIO M10379</strain>
    </source>
</reference>
<dbReference type="EMBL" id="LJGV01000022">
    <property type="protein sequence ID" value="OEU98281.1"/>
    <property type="molecule type" value="Genomic_DNA"/>
</dbReference>
<feature type="compositionally biased region" description="Pro residues" evidence="3">
    <location>
        <begin position="322"/>
        <end position="343"/>
    </location>
</feature>
<evidence type="ECO:0000259" key="4">
    <source>
        <dbReference type="Pfam" id="PF02541"/>
    </source>
</evidence>
<dbReference type="InterPro" id="IPR043129">
    <property type="entry name" value="ATPase_NBD"/>
</dbReference>
<dbReference type="PANTHER" id="PTHR30005:SF0">
    <property type="entry name" value="RETROGRADE REGULATION PROTEIN 2"/>
    <property type="match status" value="1"/>
</dbReference>
<evidence type="ECO:0000313" key="6">
    <source>
        <dbReference type="Proteomes" id="UP000175829"/>
    </source>
</evidence>
<dbReference type="InterPro" id="IPR003695">
    <property type="entry name" value="Ppx_GppA_N"/>
</dbReference>
<accession>A0A1E7K2X3</accession>
<dbReference type="Gene3D" id="3.30.420.40">
    <property type="match status" value="1"/>
</dbReference>
<feature type="domain" description="Ppx/GppA phosphatase N-terminal" evidence="4">
    <location>
        <begin position="25"/>
        <end position="304"/>
    </location>
</feature>
<protein>
    <recommendedName>
        <fullName evidence="4">Ppx/GppA phosphatase N-terminal domain-containing protein</fullName>
    </recommendedName>
</protein>
<dbReference type="CDD" id="cd24056">
    <property type="entry name" value="ASKHA_NBD_MtPPX1-like"/>
    <property type="match status" value="1"/>
</dbReference>
<dbReference type="GO" id="GO:0016462">
    <property type="term" value="F:pyrophosphatase activity"/>
    <property type="evidence" value="ECO:0007669"/>
    <property type="project" value="TreeGrafter"/>
</dbReference>